<gene>
    <name evidence="1" type="ORF">EY643_08020</name>
</gene>
<dbReference type="RefSeq" id="WP_152661706.1">
    <property type="nucleotide sequence ID" value="NZ_CP036422.1"/>
</dbReference>
<organism evidence="1 2">
    <name type="scientific">Halioglobus maricola</name>
    <dbReference type="NCBI Taxonomy" id="2601894"/>
    <lineage>
        <taxon>Bacteria</taxon>
        <taxon>Pseudomonadati</taxon>
        <taxon>Pseudomonadota</taxon>
        <taxon>Gammaproteobacteria</taxon>
        <taxon>Cellvibrionales</taxon>
        <taxon>Halieaceae</taxon>
        <taxon>Halioglobus</taxon>
    </lineage>
</organism>
<keyword evidence="2" id="KW-1185">Reference proteome</keyword>
<evidence type="ECO:0000313" key="1">
    <source>
        <dbReference type="EMBL" id="QFU75599.1"/>
    </source>
</evidence>
<dbReference type="OrthoDB" id="5871096at2"/>
<dbReference type="Proteomes" id="UP000326287">
    <property type="component" value="Chromosome"/>
</dbReference>
<protein>
    <submittedName>
        <fullName evidence="1">Uncharacterized protein</fullName>
    </submittedName>
</protein>
<sequence length="204" mass="23488">MNLPKLKQAEADFLQRYPGGFADPGLETVRKKHNIDKLTEFARENLGKAAFGRPEKVCSDVLTITSRSSMVSRFEKPRFRDFIHGLNSHEKQDFSDAVYQRIHGRKQLGFEIMLGMLKQHKLAKWSVISVVPFYYAPKREVFVKPTTAKGILAYLEIEDFRYHPTPSWAFYKAYQKLVKDVRDEVVPTLSHNNAAITGFLMSSM</sequence>
<dbReference type="KEGG" id="halc:EY643_08020"/>
<evidence type="ECO:0000313" key="2">
    <source>
        <dbReference type="Proteomes" id="UP000326287"/>
    </source>
</evidence>
<name>A0A5P9NJ51_9GAMM</name>
<accession>A0A5P9NJ51</accession>
<reference evidence="1 2" key="1">
    <citation type="submission" date="2019-02" db="EMBL/GenBank/DDBJ databases">
        <authorList>
            <person name="Li S.-H."/>
        </authorList>
    </citation>
    <scope>NUCLEOTIDE SEQUENCE [LARGE SCALE GENOMIC DNA]</scope>
    <source>
        <strain evidence="1 2">IMCC14385</strain>
    </source>
</reference>
<dbReference type="AlphaFoldDB" id="A0A5P9NJ51"/>
<proteinExistence type="predicted"/>
<dbReference type="EMBL" id="CP036422">
    <property type="protein sequence ID" value="QFU75599.1"/>
    <property type="molecule type" value="Genomic_DNA"/>
</dbReference>